<proteinExistence type="predicted"/>
<dbReference type="Gene3D" id="3.40.50.1820">
    <property type="entry name" value="alpha/beta hydrolase"/>
    <property type="match status" value="1"/>
</dbReference>
<evidence type="ECO:0008006" key="3">
    <source>
        <dbReference type="Google" id="ProtNLM"/>
    </source>
</evidence>
<accession>A0A0G1L8Z9</accession>
<dbReference type="AlphaFoldDB" id="A0A0G1L8Z9"/>
<dbReference type="SUPFAM" id="SSF53474">
    <property type="entry name" value="alpha/beta-Hydrolases"/>
    <property type="match status" value="1"/>
</dbReference>
<dbReference type="EMBL" id="LCKF01000002">
    <property type="protein sequence ID" value="KKT92385.1"/>
    <property type="molecule type" value="Genomic_DNA"/>
</dbReference>
<reference evidence="1 2" key="1">
    <citation type="journal article" date="2015" name="Nature">
        <title>rRNA introns, odd ribosomes, and small enigmatic genomes across a large radiation of phyla.</title>
        <authorList>
            <person name="Brown C.T."/>
            <person name="Hug L.A."/>
            <person name="Thomas B.C."/>
            <person name="Sharon I."/>
            <person name="Castelle C.J."/>
            <person name="Singh A."/>
            <person name="Wilkins M.J."/>
            <person name="Williams K.H."/>
            <person name="Banfield J.F."/>
        </authorList>
    </citation>
    <scope>NUCLEOTIDE SEQUENCE [LARGE SCALE GENOMIC DNA]</scope>
</reference>
<dbReference type="PANTHER" id="PTHR15394:SF3">
    <property type="entry name" value="SERINE HYDROLASE RBBP9"/>
    <property type="match status" value="1"/>
</dbReference>
<sequence>MPTKEEYMILRTPSQSNRHWFPWLQKQLILKGILTQVPEFPTPYEPKYKEWCTMFERFDINKDTMLVGHSLGGGFLVRWISENKVKVGKVVLVAPWLDPRHIIKSDFFNFKIDPNLAKKTKKLSIFVSADDFKEVRDSVDVLRNALKSGVKFREFSNKGHFTKGDMKTDRFPELRDELLK</sequence>
<name>A0A0G1L8Z9_9BACT</name>
<evidence type="ECO:0000313" key="1">
    <source>
        <dbReference type="EMBL" id="KKT92385.1"/>
    </source>
</evidence>
<dbReference type="Pfam" id="PF06821">
    <property type="entry name" value="Ser_hydrolase"/>
    <property type="match status" value="1"/>
</dbReference>
<dbReference type="PANTHER" id="PTHR15394">
    <property type="entry name" value="SERINE HYDROLASE RBBP9"/>
    <property type="match status" value="1"/>
</dbReference>
<dbReference type="GO" id="GO:0016787">
    <property type="term" value="F:hydrolase activity"/>
    <property type="evidence" value="ECO:0007669"/>
    <property type="project" value="InterPro"/>
</dbReference>
<evidence type="ECO:0000313" key="2">
    <source>
        <dbReference type="Proteomes" id="UP000033966"/>
    </source>
</evidence>
<dbReference type="InterPro" id="IPR029058">
    <property type="entry name" value="AB_hydrolase_fold"/>
</dbReference>
<protein>
    <recommendedName>
        <fullName evidence="3">Alpha/beta hydrolase</fullName>
    </recommendedName>
</protein>
<dbReference type="InterPro" id="IPR010662">
    <property type="entry name" value="RBBP9/YdeN"/>
</dbReference>
<dbReference type="Proteomes" id="UP000033966">
    <property type="component" value="Unassembled WGS sequence"/>
</dbReference>
<gene>
    <name evidence="1" type="ORF">UW92_C0002G0029</name>
</gene>
<organism evidence="1 2">
    <name type="scientific">Candidatus Jorgensenbacteria bacterium GW2011_GWA2_45_13</name>
    <dbReference type="NCBI Taxonomy" id="1618662"/>
    <lineage>
        <taxon>Bacteria</taxon>
        <taxon>Candidatus Joergenseniibacteriota</taxon>
    </lineage>
</organism>
<comment type="caution">
    <text evidence="1">The sequence shown here is derived from an EMBL/GenBank/DDBJ whole genome shotgun (WGS) entry which is preliminary data.</text>
</comment>